<evidence type="ECO:0000256" key="4">
    <source>
        <dbReference type="RuleBase" id="RU361168"/>
    </source>
</evidence>
<dbReference type="EC" id="3.2.1.22" evidence="4"/>
<keyword evidence="6" id="KW-1185">Reference proteome</keyword>
<evidence type="ECO:0000313" key="6">
    <source>
        <dbReference type="Proteomes" id="UP000001514"/>
    </source>
</evidence>
<dbReference type="PANTHER" id="PTHR11452">
    <property type="entry name" value="ALPHA-GALACTOSIDASE/ALPHA-N-ACETYLGALACTOSAMINIDASE"/>
    <property type="match status" value="1"/>
</dbReference>
<sequence length="114" mass="12764">DDNNLWAFPAGPRGWNDPGMLQVGNGRMSLAEYPSHFSICALPQAPLIIGCELRTITKIHLKIYKNIQIIVVNQDSLGIQGRKVSQIRQFEVITSCLILTKHCVIKQVWAGPLR</sequence>
<dbReference type="InterPro" id="IPR017853">
    <property type="entry name" value="GH"/>
</dbReference>
<proteinExistence type="inferred from homology"/>
<keyword evidence="2 4" id="KW-0378">Hydrolase</keyword>
<evidence type="ECO:0000256" key="3">
    <source>
        <dbReference type="ARBA" id="ARBA00023295"/>
    </source>
</evidence>
<dbReference type="PRINTS" id="PR00740">
    <property type="entry name" value="GLHYDRLASE27"/>
</dbReference>
<organism evidence="6">
    <name type="scientific">Selaginella moellendorffii</name>
    <name type="common">Spikemoss</name>
    <dbReference type="NCBI Taxonomy" id="88036"/>
    <lineage>
        <taxon>Eukaryota</taxon>
        <taxon>Viridiplantae</taxon>
        <taxon>Streptophyta</taxon>
        <taxon>Embryophyta</taxon>
        <taxon>Tracheophyta</taxon>
        <taxon>Lycopodiopsida</taxon>
        <taxon>Selaginellales</taxon>
        <taxon>Selaginellaceae</taxon>
        <taxon>Selaginella</taxon>
    </lineage>
</organism>
<dbReference type="InParanoid" id="D8QTL8"/>
<dbReference type="GO" id="GO:0004557">
    <property type="term" value="F:alpha-galactosidase activity"/>
    <property type="evidence" value="ECO:0007669"/>
    <property type="project" value="UniProtKB-EC"/>
</dbReference>
<protein>
    <recommendedName>
        <fullName evidence="4">Alpha-galactosidase</fullName>
        <ecNumber evidence="4">3.2.1.22</ecNumber>
    </recommendedName>
    <alternativeName>
        <fullName evidence="4">Melibiase</fullName>
    </alternativeName>
</protein>
<dbReference type="PANTHER" id="PTHR11452:SF75">
    <property type="entry name" value="ALPHA-GALACTOSIDASE MEL1"/>
    <property type="match status" value="1"/>
</dbReference>
<name>D8QTL8_SELML</name>
<dbReference type="Proteomes" id="UP000001514">
    <property type="component" value="Unassembled WGS sequence"/>
</dbReference>
<accession>D8QTL8</accession>
<reference evidence="5 6" key="1">
    <citation type="journal article" date="2011" name="Science">
        <title>The Selaginella genome identifies genetic changes associated with the evolution of vascular plants.</title>
        <authorList>
            <person name="Banks J.A."/>
            <person name="Nishiyama T."/>
            <person name="Hasebe M."/>
            <person name="Bowman J.L."/>
            <person name="Gribskov M."/>
            <person name="dePamphilis C."/>
            <person name="Albert V.A."/>
            <person name="Aono N."/>
            <person name="Aoyama T."/>
            <person name="Ambrose B.A."/>
            <person name="Ashton N.W."/>
            <person name="Axtell M.J."/>
            <person name="Barker E."/>
            <person name="Barker M.S."/>
            <person name="Bennetzen J.L."/>
            <person name="Bonawitz N.D."/>
            <person name="Chapple C."/>
            <person name="Cheng C."/>
            <person name="Correa L.G."/>
            <person name="Dacre M."/>
            <person name="DeBarry J."/>
            <person name="Dreyer I."/>
            <person name="Elias M."/>
            <person name="Engstrom E.M."/>
            <person name="Estelle M."/>
            <person name="Feng L."/>
            <person name="Finet C."/>
            <person name="Floyd S.K."/>
            <person name="Frommer W.B."/>
            <person name="Fujita T."/>
            <person name="Gramzow L."/>
            <person name="Gutensohn M."/>
            <person name="Harholt J."/>
            <person name="Hattori M."/>
            <person name="Heyl A."/>
            <person name="Hirai T."/>
            <person name="Hiwatashi Y."/>
            <person name="Ishikawa M."/>
            <person name="Iwata M."/>
            <person name="Karol K.G."/>
            <person name="Koehler B."/>
            <person name="Kolukisaoglu U."/>
            <person name="Kubo M."/>
            <person name="Kurata T."/>
            <person name="Lalonde S."/>
            <person name="Li K."/>
            <person name="Li Y."/>
            <person name="Litt A."/>
            <person name="Lyons E."/>
            <person name="Manning G."/>
            <person name="Maruyama T."/>
            <person name="Michael T.P."/>
            <person name="Mikami K."/>
            <person name="Miyazaki S."/>
            <person name="Morinaga S."/>
            <person name="Murata T."/>
            <person name="Mueller-Roeber B."/>
            <person name="Nelson D.R."/>
            <person name="Obara M."/>
            <person name="Oguri Y."/>
            <person name="Olmstead R.G."/>
            <person name="Onodera N."/>
            <person name="Petersen B.L."/>
            <person name="Pils B."/>
            <person name="Prigge M."/>
            <person name="Rensing S.A."/>
            <person name="Riano-Pachon D.M."/>
            <person name="Roberts A.W."/>
            <person name="Sato Y."/>
            <person name="Scheller H.V."/>
            <person name="Schulz B."/>
            <person name="Schulz C."/>
            <person name="Shakirov E.V."/>
            <person name="Shibagaki N."/>
            <person name="Shinohara N."/>
            <person name="Shippen D.E."/>
            <person name="Soerensen I."/>
            <person name="Sotooka R."/>
            <person name="Sugimoto N."/>
            <person name="Sugita M."/>
            <person name="Sumikawa N."/>
            <person name="Tanurdzic M."/>
            <person name="Theissen G."/>
            <person name="Ulvskov P."/>
            <person name="Wakazuki S."/>
            <person name="Weng J.K."/>
            <person name="Willats W.W."/>
            <person name="Wipf D."/>
            <person name="Wolf P.G."/>
            <person name="Yang L."/>
            <person name="Zimmer A.D."/>
            <person name="Zhu Q."/>
            <person name="Mitros T."/>
            <person name="Hellsten U."/>
            <person name="Loque D."/>
            <person name="Otillar R."/>
            <person name="Salamov A."/>
            <person name="Schmutz J."/>
            <person name="Shapiro H."/>
            <person name="Lindquist E."/>
            <person name="Lucas S."/>
            <person name="Rokhsar D."/>
            <person name="Grigoriev I.V."/>
        </authorList>
    </citation>
    <scope>NUCLEOTIDE SEQUENCE [LARGE SCALE GENOMIC DNA]</scope>
</reference>
<dbReference type="GO" id="GO:0005975">
    <property type="term" value="P:carbohydrate metabolic process"/>
    <property type="evidence" value="ECO:0007669"/>
    <property type="project" value="InterPro"/>
</dbReference>
<dbReference type="OMA" id="CNIVSHA"/>
<evidence type="ECO:0000256" key="1">
    <source>
        <dbReference type="ARBA" id="ARBA00009743"/>
    </source>
</evidence>
<dbReference type="Gene3D" id="3.20.20.70">
    <property type="entry name" value="Aldolase class I"/>
    <property type="match status" value="1"/>
</dbReference>
<dbReference type="Pfam" id="PF16499">
    <property type="entry name" value="Melibiase_2"/>
    <property type="match status" value="1"/>
</dbReference>
<evidence type="ECO:0000256" key="2">
    <source>
        <dbReference type="ARBA" id="ARBA00022801"/>
    </source>
</evidence>
<dbReference type="EMBL" id="GL377566">
    <property type="protein sequence ID" value="EFJ36671.1"/>
    <property type="molecule type" value="Genomic_DNA"/>
</dbReference>
<dbReference type="InterPro" id="IPR013785">
    <property type="entry name" value="Aldolase_TIM"/>
</dbReference>
<keyword evidence="4" id="KW-1015">Disulfide bond</keyword>
<keyword evidence="3 4" id="KW-0326">Glycosidase</keyword>
<dbReference type="STRING" id="88036.D8QTL8"/>
<dbReference type="KEGG" id="smo:SELMODRAFT_76752"/>
<dbReference type="Gramene" id="EFJ36671">
    <property type="protein sequence ID" value="EFJ36671"/>
    <property type="gene ID" value="SELMODRAFT_76752"/>
</dbReference>
<comment type="similarity">
    <text evidence="1 4">Belongs to the glycosyl hydrolase 27 family.</text>
</comment>
<dbReference type="eggNOG" id="KOG2366">
    <property type="taxonomic scope" value="Eukaryota"/>
</dbReference>
<comment type="catalytic activity">
    <reaction evidence="4">
        <text>Hydrolysis of terminal, non-reducing alpha-D-galactose residues in alpha-D-galactosides, including galactose oligosaccharides, galactomannans and galactolipids.</text>
        <dbReference type="EC" id="3.2.1.22"/>
    </reaction>
</comment>
<feature type="non-terminal residue" evidence="5">
    <location>
        <position position="1"/>
    </location>
</feature>
<dbReference type="AlphaFoldDB" id="D8QTL8"/>
<dbReference type="InterPro" id="IPR002241">
    <property type="entry name" value="Glyco_hydro_27"/>
</dbReference>
<dbReference type="HOGENOM" id="CLU_2127544_0_0_1"/>
<dbReference type="SUPFAM" id="SSF51445">
    <property type="entry name" value="(Trans)glycosidases"/>
    <property type="match status" value="1"/>
</dbReference>
<gene>
    <name evidence="5" type="ORF">SELMODRAFT_76752</name>
</gene>
<evidence type="ECO:0000313" key="5">
    <source>
        <dbReference type="EMBL" id="EFJ36671.1"/>
    </source>
</evidence>